<feature type="region of interest" description="Disordered" evidence="1">
    <location>
        <begin position="298"/>
        <end position="326"/>
    </location>
</feature>
<dbReference type="AlphaFoldDB" id="A0A218ZE08"/>
<sequence>MSTEKPAGMASGDPTKQITTLFQTVHQGKGDVFPFKQPYTQDLTAIPEERADSPCKQTNTPAQALFPAMFAPDPVFDEFVQSWPEDGTLWVDMQVWYKKWFDATGIFKNDVGVAEFTSRLCMSSTLLRMNTSYSVLLNWLKKRNLHEEDLHKYFHDEIIESFAQYVWYARVEGMQRESLAGERVLDSDYIGMDSAREIFQYRMLQLVQDIAANERAWISKLYDERVASLEAAHTRESHSPTLGAEDEPRYIDRDFFRRCNVQDVPLCARLPQNGVGVGGYDRVGEQSSAAERVEFPSRQLSMARSSEGSQSGWKKLTAKSATGKSGGVGNCHGVDHGIKMALRQPLPYYATLLSRDGVYDDWAEASKGPGMTASYPLERSPRSSSDSGSTFTPKDLPAFNLELCMRPAASPKGNGKGKQKET</sequence>
<evidence type="ECO:0000313" key="3">
    <source>
        <dbReference type="Proteomes" id="UP000242519"/>
    </source>
</evidence>
<accession>A0A218ZE08</accession>
<name>A0A218ZE08_9HELO</name>
<feature type="compositionally biased region" description="Polar residues" evidence="1">
    <location>
        <begin position="298"/>
        <end position="312"/>
    </location>
</feature>
<organism evidence="2 3">
    <name type="scientific">Diplocarpon coronariae</name>
    <dbReference type="NCBI Taxonomy" id="2795749"/>
    <lineage>
        <taxon>Eukaryota</taxon>
        <taxon>Fungi</taxon>
        <taxon>Dikarya</taxon>
        <taxon>Ascomycota</taxon>
        <taxon>Pezizomycotina</taxon>
        <taxon>Leotiomycetes</taxon>
        <taxon>Helotiales</taxon>
        <taxon>Drepanopezizaceae</taxon>
        <taxon>Diplocarpon</taxon>
    </lineage>
</organism>
<evidence type="ECO:0000256" key="1">
    <source>
        <dbReference type="SAM" id="MobiDB-lite"/>
    </source>
</evidence>
<evidence type="ECO:0000313" key="2">
    <source>
        <dbReference type="EMBL" id="OWP06228.1"/>
    </source>
</evidence>
<reference evidence="2 3" key="1">
    <citation type="submission" date="2017-04" db="EMBL/GenBank/DDBJ databases">
        <title>Draft genome sequence of Marssonina coronaria NL1: causal agent of apple blotch.</title>
        <authorList>
            <person name="Cheng Q."/>
        </authorList>
    </citation>
    <scope>NUCLEOTIDE SEQUENCE [LARGE SCALE GENOMIC DNA]</scope>
    <source>
        <strain evidence="2 3">NL1</strain>
    </source>
</reference>
<dbReference type="EMBL" id="MZNU01000052">
    <property type="protein sequence ID" value="OWP06228.1"/>
    <property type="molecule type" value="Genomic_DNA"/>
</dbReference>
<protein>
    <submittedName>
        <fullName evidence="2">Uncharacterized protein</fullName>
    </submittedName>
</protein>
<comment type="caution">
    <text evidence="2">The sequence shown here is derived from an EMBL/GenBank/DDBJ whole genome shotgun (WGS) entry which is preliminary data.</text>
</comment>
<dbReference type="InParanoid" id="A0A218ZE08"/>
<keyword evidence="3" id="KW-1185">Reference proteome</keyword>
<dbReference type="Proteomes" id="UP000242519">
    <property type="component" value="Unassembled WGS sequence"/>
</dbReference>
<feature type="region of interest" description="Disordered" evidence="1">
    <location>
        <begin position="369"/>
        <end position="422"/>
    </location>
</feature>
<proteinExistence type="predicted"/>
<gene>
    <name evidence="2" type="ORF">B2J93_4349</name>
</gene>